<keyword evidence="1" id="KW-1133">Transmembrane helix</keyword>
<sequence length="162" mass="17951">MGEDGSGSPLLLLIMAVVAHLALIAIVVYYACCRNGCTCKITIQDHAESSTSPVVSLSDGDNLVERGPVSNWWQTTLLTRVRAHLTRSRNSTVDSDDAESHLPPPYGDVMTFSALVDGHDNDGADLPSYNECIEREVRWQRNPHTGTYEREKPPKYEEVVNH</sequence>
<accession>A0A9D3YEF4</accession>
<dbReference type="Proteomes" id="UP000828390">
    <property type="component" value="Unassembled WGS sequence"/>
</dbReference>
<dbReference type="EMBL" id="JAIWYP010000016">
    <property type="protein sequence ID" value="KAH3697606.1"/>
    <property type="molecule type" value="Genomic_DNA"/>
</dbReference>
<comment type="caution">
    <text evidence="2">The sequence shown here is derived from an EMBL/GenBank/DDBJ whole genome shotgun (WGS) entry which is preliminary data.</text>
</comment>
<reference evidence="2" key="1">
    <citation type="journal article" date="2019" name="bioRxiv">
        <title>The Genome of the Zebra Mussel, Dreissena polymorpha: A Resource for Invasive Species Research.</title>
        <authorList>
            <person name="McCartney M.A."/>
            <person name="Auch B."/>
            <person name="Kono T."/>
            <person name="Mallez S."/>
            <person name="Zhang Y."/>
            <person name="Obille A."/>
            <person name="Becker A."/>
            <person name="Abrahante J.E."/>
            <person name="Garbe J."/>
            <person name="Badalamenti J.P."/>
            <person name="Herman A."/>
            <person name="Mangelson H."/>
            <person name="Liachko I."/>
            <person name="Sullivan S."/>
            <person name="Sone E.D."/>
            <person name="Koren S."/>
            <person name="Silverstein K.A.T."/>
            <person name="Beckman K.B."/>
            <person name="Gohl D.M."/>
        </authorList>
    </citation>
    <scope>NUCLEOTIDE SEQUENCE</scope>
    <source>
        <strain evidence="2">Duluth1</strain>
        <tissue evidence="2">Whole animal</tissue>
    </source>
</reference>
<keyword evidence="3" id="KW-1185">Reference proteome</keyword>
<evidence type="ECO:0000313" key="3">
    <source>
        <dbReference type="Proteomes" id="UP000828390"/>
    </source>
</evidence>
<evidence type="ECO:0000256" key="1">
    <source>
        <dbReference type="SAM" id="Phobius"/>
    </source>
</evidence>
<proteinExistence type="predicted"/>
<evidence type="ECO:0000313" key="2">
    <source>
        <dbReference type="EMBL" id="KAH3697606.1"/>
    </source>
</evidence>
<keyword evidence="1" id="KW-0812">Transmembrane</keyword>
<reference evidence="2" key="2">
    <citation type="submission" date="2020-11" db="EMBL/GenBank/DDBJ databases">
        <authorList>
            <person name="McCartney M.A."/>
            <person name="Auch B."/>
            <person name="Kono T."/>
            <person name="Mallez S."/>
            <person name="Becker A."/>
            <person name="Gohl D.M."/>
            <person name="Silverstein K.A.T."/>
            <person name="Koren S."/>
            <person name="Bechman K.B."/>
            <person name="Herman A."/>
            <person name="Abrahante J.E."/>
            <person name="Garbe J."/>
        </authorList>
    </citation>
    <scope>NUCLEOTIDE SEQUENCE</scope>
    <source>
        <strain evidence="2">Duluth1</strain>
        <tissue evidence="2">Whole animal</tissue>
    </source>
</reference>
<dbReference type="AlphaFoldDB" id="A0A9D3YEF4"/>
<name>A0A9D3YEF4_DREPO</name>
<keyword evidence="1" id="KW-0472">Membrane</keyword>
<gene>
    <name evidence="2" type="ORF">DPMN_085110</name>
</gene>
<feature type="transmembrane region" description="Helical" evidence="1">
    <location>
        <begin position="12"/>
        <end position="31"/>
    </location>
</feature>
<protein>
    <submittedName>
        <fullName evidence="2">Uncharacterized protein</fullName>
    </submittedName>
</protein>
<organism evidence="2 3">
    <name type="scientific">Dreissena polymorpha</name>
    <name type="common">Zebra mussel</name>
    <name type="synonym">Mytilus polymorpha</name>
    <dbReference type="NCBI Taxonomy" id="45954"/>
    <lineage>
        <taxon>Eukaryota</taxon>
        <taxon>Metazoa</taxon>
        <taxon>Spiralia</taxon>
        <taxon>Lophotrochozoa</taxon>
        <taxon>Mollusca</taxon>
        <taxon>Bivalvia</taxon>
        <taxon>Autobranchia</taxon>
        <taxon>Heteroconchia</taxon>
        <taxon>Euheterodonta</taxon>
        <taxon>Imparidentia</taxon>
        <taxon>Neoheterodontei</taxon>
        <taxon>Myida</taxon>
        <taxon>Dreissenoidea</taxon>
        <taxon>Dreissenidae</taxon>
        <taxon>Dreissena</taxon>
    </lineage>
</organism>